<evidence type="ECO:0000313" key="1">
    <source>
        <dbReference type="EMBL" id="KAL0160620.1"/>
    </source>
</evidence>
<accession>A0ABD0NGW8</accession>
<dbReference type="EMBL" id="JAMKFB020000022">
    <property type="protein sequence ID" value="KAL0160620.1"/>
    <property type="molecule type" value="Genomic_DNA"/>
</dbReference>
<dbReference type="Proteomes" id="UP001529510">
    <property type="component" value="Unassembled WGS sequence"/>
</dbReference>
<dbReference type="AlphaFoldDB" id="A0ABD0NGW8"/>
<feature type="non-terminal residue" evidence="1">
    <location>
        <position position="1"/>
    </location>
</feature>
<comment type="caution">
    <text evidence="1">The sequence shown here is derived from an EMBL/GenBank/DDBJ whole genome shotgun (WGS) entry which is preliminary data.</text>
</comment>
<evidence type="ECO:0000313" key="2">
    <source>
        <dbReference type="Proteomes" id="UP001529510"/>
    </source>
</evidence>
<gene>
    <name evidence="1" type="ORF">M9458_044345</name>
</gene>
<name>A0ABD0NGW8_CIRMR</name>
<keyword evidence="2" id="KW-1185">Reference proteome</keyword>
<protein>
    <submittedName>
        <fullName evidence="1">Uncharacterized protein</fullName>
    </submittedName>
</protein>
<organism evidence="1 2">
    <name type="scientific">Cirrhinus mrigala</name>
    <name type="common">Mrigala</name>
    <dbReference type="NCBI Taxonomy" id="683832"/>
    <lineage>
        <taxon>Eukaryota</taxon>
        <taxon>Metazoa</taxon>
        <taxon>Chordata</taxon>
        <taxon>Craniata</taxon>
        <taxon>Vertebrata</taxon>
        <taxon>Euteleostomi</taxon>
        <taxon>Actinopterygii</taxon>
        <taxon>Neopterygii</taxon>
        <taxon>Teleostei</taxon>
        <taxon>Ostariophysi</taxon>
        <taxon>Cypriniformes</taxon>
        <taxon>Cyprinidae</taxon>
        <taxon>Labeoninae</taxon>
        <taxon>Labeonini</taxon>
        <taxon>Cirrhinus</taxon>
    </lineage>
</organism>
<feature type="non-terminal residue" evidence="1">
    <location>
        <position position="59"/>
    </location>
</feature>
<sequence length="59" mass="6101">RNALVIIAATSVAYSAEVTGHHFFSLTGKTAKGVPPFKAPPLSETVANGTVITFSDIAK</sequence>
<proteinExistence type="predicted"/>
<reference evidence="1 2" key="1">
    <citation type="submission" date="2024-05" db="EMBL/GenBank/DDBJ databases">
        <title>Genome sequencing and assembly of Indian major carp, Cirrhinus mrigala (Hamilton, 1822).</title>
        <authorList>
            <person name="Mohindra V."/>
            <person name="Chowdhury L.M."/>
            <person name="Lal K."/>
            <person name="Jena J.K."/>
        </authorList>
    </citation>
    <scope>NUCLEOTIDE SEQUENCE [LARGE SCALE GENOMIC DNA]</scope>
    <source>
        <strain evidence="1">CM1030</strain>
        <tissue evidence="1">Blood</tissue>
    </source>
</reference>